<feature type="non-terminal residue" evidence="3">
    <location>
        <position position="1"/>
    </location>
</feature>
<dbReference type="InterPro" id="IPR050300">
    <property type="entry name" value="GDXG_lipolytic_enzyme"/>
</dbReference>
<keyword evidence="1" id="KW-0378">Hydrolase</keyword>
<dbReference type="AlphaFoldDB" id="A0A9P4HUD5"/>
<evidence type="ECO:0000313" key="4">
    <source>
        <dbReference type="Proteomes" id="UP000799776"/>
    </source>
</evidence>
<dbReference type="Pfam" id="PF07859">
    <property type="entry name" value="Abhydrolase_3"/>
    <property type="match status" value="1"/>
</dbReference>
<dbReference type="Gene3D" id="3.40.50.1820">
    <property type="entry name" value="alpha/beta hydrolase"/>
    <property type="match status" value="1"/>
</dbReference>
<keyword evidence="4" id="KW-1185">Reference proteome</keyword>
<evidence type="ECO:0000256" key="1">
    <source>
        <dbReference type="ARBA" id="ARBA00022801"/>
    </source>
</evidence>
<dbReference type="GO" id="GO:0016787">
    <property type="term" value="F:hydrolase activity"/>
    <property type="evidence" value="ECO:0007669"/>
    <property type="project" value="UniProtKB-KW"/>
</dbReference>
<dbReference type="InterPro" id="IPR013094">
    <property type="entry name" value="AB_hydrolase_3"/>
</dbReference>
<sequence length="365" mass="40968">KAPRARWVLHVQAQFWRVLMGIGMMLHRMASPRPPKPSFTRTVPTTVSPRKGTFKMHFYVPSDYDIQKRLRDKNFPVVINFHGGGFTLGAATDDARWCKTVVDEVGAVVVSVDYRLAPEHPFPTAVEDGVDAILYLAENAVSLNIDVDRMAVSGFSSGGNMSLSVPLRLQGETHPEPHNCEAPFGMKRAPASMDNIPQKALSQGRTLVNVERVVKLKAIVAWYPSTDYTQTREQRRMTCVRKDQELPAVFTQLFDESYLQPPTMDKSNPYLSPGQAPASMLAGLPDDIILFTCEWDMLLAEGERLRDRLQHEMGKKVHYTCVPGVPHGWDKAPNPLKPTPGVQGYYLKACEQLRRIFHEDLPDTA</sequence>
<feature type="non-terminal residue" evidence="3">
    <location>
        <position position="365"/>
    </location>
</feature>
<evidence type="ECO:0000259" key="2">
    <source>
        <dbReference type="Pfam" id="PF07859"/>
    </source>
</evidence>
<dbReference type="EMBL" id="ML978723">
    <property type="protein sequence ID" value="KAF2086636.1"/>
    <property type="molecule type" value="Genomic_DNA"/>
</dbReference>
<dbReference type="SUPFAM" id="SSF53474">
    <property type="entry name" value="alpha/beta-Hydrolases"/>
    <property type="match status" value="1"/>
</dbReference>
<organism evidence="3 4">
    <name type="scientific">Saccharata proteae CBS 121410</name>
    <dbReference type="NCBI Taxonomy" id="1314787"/>
    <lineage>
        <taxon>Eukaryota</taxon>
        <taxon>Fungi</taxon>
        <taxon>Dikarya</taxon>
        <taxon>Ascomycota</taxon>
        <taxon>Pezizomycotina</taxon>
        <taxon>Dothideomycetes</taxon>
        <taxon>Dothideomycetes incertae sedis</taxon>
        <taxon>Botryosphaeriales</taxon>
        <taxon>Saccharataceae</taxon>
        <taxon>Saccharata</taxon>
    </lineage>
</organism>
<dbReference type="PANTHER" id="PTHR48081">
    <property type="entry name" value="AB HYDROLASE SUPERFAMILY PROTEIN C4A8.06C"/>
    <property type="match status" value="1"/>
</dbReference>
<proteinExistence type="predicted"/>
<feature type="domain" description="Alpha/beta hydrolase fold-3" evidence="2">
    <location>
        <begin position="78"/>
        <end position="329"/>
    </location>
</feature>
<protein>
    <recommendedName>
        <fullName evidence="2">Alpha/beta hydrolase fold-3 domain-containing protein</fullName>
    </recommendedName>
</protein>
<evidence type="ECO:0000313" key="3">
    <source>
        <dbReference type="EMBL" id="KAF2086636.1"/>
    </source>
</evidence>
<dbReference type="PANTHER" id="PTHR48081:SF8">
    <property type="entry name" value="ALPHA_BETA HYDROLASE FOLD-3 DOMAIN-CONTAINING PROTEIN-RELATED"/>
    <property type="match status" value="1"/>
</dbReference>
<comment type="caution">
    <text evidence="3">The sequence shown here is derived from an EMBL/GenBank/DDBJ whole genome shotgun (WGS) entry which is preliminary data.</text>
</comment>
<gene>
    <name evidence="3" type="ORF">K490DRAFT_17158</name>
</gene>
<reference evidence="3" key="1">
    <citation type="journal article" date="2020" name="Stud. Mycol.">
        <title>101 Dothideomycetes genomes: a test case for predicting lifestyles and emergence of pathogens.</title>
        <authorList>
            <person name="Haridas S."/>
            <person name="Albert R."/>
            <person name="Binder M."/>
            <person name="Bloem J."/>
            <person name="Labutti K."/>
            <person name="Salamov A."/>
            <person name="Andreopoulos B."/>
            <person name="Baker S."/>
            <person name="Barry K."/>
            <person name="Bills G."/>
            <person name="Bluhm B."/>
            <person name="Cannon C."/>
            <person name="Castanera R."/>
            <person name="Culley D."/>
            <person name="Daum C."/>
            <person name="Ezra D."/>
            <person name="Gonzalez J."/>
            <person name="Henrissat B."/>
            <person name="Kuo A."/>
            <person name="Liang C."/>
            <person name="Lipzen A."/>
            <person name="Lutzoni F."/>
            <person name="Magnuson J."/>
            <person name="Mondo S."/>
            <person name="Nolan M."/>
            <person name="Ohm R."/>
            <person name="Pangilinan J."/>
            <person name="Park H.-J."/>
            <person name="Ramirez L."/>
            <person name="Alfaro M."/>
            <person name="Sun H."/>
            <person name="Tritt A."/>
            <person name="Yoshinaga Y."/>
            <person name="Zwiers L.-H."/>
            <person name="Turgeon B."/>
            <person name="Goodwin S."/>
            <person name="Spatafora J."/>
            <person name="Crous P."/>
            <person name="Grigoriev I."/>
        </authorList>
    </citation>
    <scope>NUCLEOTIDE SEQUENCE</scope>
    <source>
        <strain evidence="3">CBS 121410</strain>
    </source>
</reference>
<name>A0A9P4HUD5_9PEZI</name>
<accession>A0A9P4HUD5</accession>
<dbReference type="InterPro" id="IPR029058">
    <property type="entry name" value="AB_hydrolase_fold"/>
</dbReference>
<dbReference type="OrthoDB" id="433474at2759"/>
<dbReference type="Proteomes" id="UP000799776">
    <property type="component" value="Unassembled WGS sequence"/>
</dbReference>